<dbReference type="SUPFAM" id="SSF53098">
    <property type="entry name" value="Ribonuclease H-like"/>
    <property type="match status" value="1"/>
</dbReference>
<dbReference type="Pfam" id="PF01609">
    <property type="entry name" value="DDE_Tnp_1"/>
    <property type="match status" value="1"/>
</dbReference>
<protein>
    <submittedName>
        <fullName evidence="2">Transposase DDE domain-containing protein</fullName>
    </submittedName>
</protein>
<feature type="domain" description="Transposase IS4-like" evidence="1">
    <location>
        <begin position="70"/>
        <end position="275"/>
    </location>
</feature>
<evidence type="ECO:0000259" key="1">
    <source>
        <dbReference type="Pfam" id="PF01609"/>
    </source>
</evidence>
<dbReference type="GO" id="GO:0003677">
    <property type="term" value="F:DNA binding"/>
    <property type="evidence" value="ECO:0007669"/>
    <property type="project" value="InterPro"/>
</dbReference>
<dbReference type="InterPro" id="IPR012337">
    <property type="entry name" value="RNaseH-like_sf"/>
</dbReference>
<feature type="non-terminal residue" evidence="2">
    <location>
        <position position="1"/>
    </location>
</feature>
<dbReference type="InterPro" id="IPR002559">
    <property type="entry name" value="Transposase_11"/>
</dbReference>
<accession>A0A662ZH48</accession>
<sequence>RFSQRYNEKHGTNLDPKNIHNQLRKPEMLEFTSEITKEIIALTANTLKVKRSELMSDELCALLKKLEVKDLILIDGVEITLFPGCIDNFECKGKGRKHTDGTEAKPGLKLHVAFSLCKMIFEYIQVTEACGNEKEQVLPESFHNCLLIMDRGHVADTLEDRIFNTNRNKFLIKGKCNMAGTVLKAYDVNGRLRPKYTGRKVSQLPKHLHLDLDVKLRNGQVIRVIQHVKTKSRNNTSPVTILRTNIPRRSIDLNQLFLIYRLRWQVELYAKCLKSGNSLQSINSEILSVILSFINISMLSSMCKNYFGIKAKLKRGIACLSILKLNCTSFVFAEAILKFSVVSRNTRTQIFKKLFDFIESNCCRTSPSKRDLRLLKDLPSFIKKIVSMNNIRVEKMLNTLV</sequence>
<dbReference type="PANTHER" id="PTHR33258">
    <property type="entry name" value="TRANSPOSASE INSL FOR INSERTION SEQUENCE ELEMENT IS186A-RELATED"/>
    <property type="match status" value="1"/>
</dbReference>
<dbReference type="PANTHER" id="PTHR33258:SF1">
    <property type="entry name" value="TRANSPOSASE INSL FOR INSERTION SEQUENCE ELEMENT IS186A-RELATED"/>
    <property type="match status" value="1"/>
</dbReference>
<keyword evidence="3" id="KW-1185">Reference proteome</keyword>
<dbReference type="AlphaFoldDB" id="A0A662ZH48"/>
<gene>
    <name evidence="2" type="ORF">SAMN04487865_11641</name>
</gene>
<dbReference type="EMBL" id="FOSF01000164">
    <property type="protein sequence ID" value="SFK63494.1"/>
    <property type="molecule type" value="Genomic_DNA"/>
</dbReference>
<organism evidence="2 3">
    <name type="scientific">Succinivibrio dextrinosolvens</name>
    <dbReference type="NCBI Taxonomy" id="83771"/>
    <lineage>
        <taxon>Bacteria</taxon>
        <taxon>Pseudomonadati</taxon>
        <taxon>Pseudomonadota</taxon>
        <taxon>Gammaproteobacteria</taxon>
        <taxon>Aeromonadales</taxon>
        <taxon>Succinivibrionaceae</taxon>
        <taxon>Succinivibrio</taxon>
    </lineage>
</organism>
<evidence type="ECO:0000313" key="2">
    <source>
        <dbReference type="EMBL" id="SFK63494.1"/>
    </source>
</evidence>
<reference evidence="2 3" key="1">
    <citation type="submission" date="2016-10" db="EMBL/GenBank/DDBJ databases">
        <authorList>
            <person name="Varghese N."/>
            <person name="Submissions S."/>
        </authorList>
    </citation>
    <scope>NUCLEOTIDE SEQUENCE [LARGE SCALE GENOMIC DNA]</scope>
    <source>
        <strain evidence="2 3">22B</strain>
    </source>
</reference>
<proteinExistence type="predicted"/>
<name>A0A662ZH48_9GAMM</name>
<dbReference type="OrthoDB" id="5889367at2"/>
<dbReference type="GO" id="GO:0004803">
    <property type="term" value="F:transposase activity"/>
    <property type="evidence" value="ECO:0007669"/>
    <property type="project" value="InterPro"/>
</dbReference>
<evidence type="ECO:0000313" key="3">
    <source>
        <dbReference type="Proteomes" id="UP000243374"/>
    </source>
</evidence>
<dbReference type="RefSeq" id="WP_074842046.1">
    <property type="nucleotide sequence ID" value="NZ_FOSF01000164.1"/>
</dbReference>
<dbReference type="Proteomes" id="UP000243374">
    <property type="component" value="Unassembled WGS sequence"/>
</dbReference>
<dbReference type="GO" id="GO:0006313">
    <property type="term" value="P:DNA transposition"/>
    <property type="evidence" value="ECO:0007669"/>
    <property type="project" value="InterPro"/>
</dbReference>